<comment type="caution">
    <text evidence="2">The sequence shown here is derived from an EMBL/GenBank/DDBJ whole genome shotgun (WGS) entry which is preliminary data.</text>
</comment>
<keyword evidence="1" id="KW-0732">Signal</keyword>
<evidence type="ECO:0000256" key="1">
    <source>
        <dbReference type="SAM" id="SignalP"/>
    </source>
</evidence>
<keyword evidence="3" id="KW-1185">Reference proteome</keyword>
<dbReference type="NCBIfam" id="NF041384">
    <property type="entry name" value="YHS_seleno_dom"/>
    <property type="match status" value="1"/>
</dbReference>
<dbReference type="EMBL" id="JBHTBX010000002">
    <property type="protein sequence ID" value="MFC7433728.1"/>
    <property type="molecule type" value="Genomic_DNA"/>
</dbReference>
<proteinExistence type="predicted"/>
<feature type="chain" id="PRO_5046872443" evidence="1">
    <location>
        <begin position="37"/>
        <end position="208"/>
    </location>
</feature>
<dbReference type="RefSeq" id="WP_382254113.1">
    <property type="nucleotide sequence ID" value="NZ_JBHTBX010000002.1"/>
</dbReference>
<evidence type="ECO:0000313" key="2">
    <source>
        <dbReference type="EMBL" id="MFC7433728.1"/>
    </source>
</evidence>
<feature type="signal peptide" evidence="1">
    <location>
        <begin position="1"/>
        <end position="36"/>
    </location>
</feature>
<name>A0ABW2R5P2_9BURK</name>
<evidence type="ECO:0000313" key="3">
    <source>
        <dbReference type="Proteomes" id="UP001596495"/>
    </source>
</evidence>
<dbReference type="Proteomes" id="UP001596495">
    <property type="component" value="Unassembled WGS sequence"/>
</dbReference>
<gene>
    <name evidence="2" type="ORF">ACFQNJ_04305</name>
</gene>
<organism evidence="2 3">
    <name type="scientific">Hydrogenophaga bisanensis</name>
    <dbReference type="NCBI Taxonomy" id="439611"/>
    <lineage>
        <taxon>Bacteria</taxon>
        <taxon>Pseudomonadati</taxon>
        <taxon>Pseudomonadota</taxon>
        <taxon>Betaproteobacteria</taxon>
        <taxon>Burkholderiales</taxon>
        <taxon>Comamonadaceae</taxon>
        <taxon>Hydrogenophaga</taxon>
    </lineage>
</organism>
<protein>
    <submittedName>
        <fullName evidence="2">YHS domain-containing (Seleno)protein</fullName>
    </submittedName>
</protein>
<accession>A0ABW2R5P2</accession>
<sequence>MTTAVSTRSLKTSRGLAATILAAAAIGLSGCGAMQAQNPSGNLRPVNAVEMAPDARVMLKGADVVAYFTESRYRQGKPEFRSEFEGVVFHFATADHKARFDASPAKYLPQYGGYCTNGIVYGIPWGGDADTWKMIDGKLYIFGGQASKDAFELDEKANLALAEKYWTEEVKGRNSFIQRAQRLVFKVPHYKSGEDLAKAVAAAHAGKP</sequence>
<reference evidence="3" key="1">
    <citation type="journal article" date="2019" name="Int. J. Syst. Evol. Microbiol.">
        <title>The Global Catalogue of Microorganisms (GCM) 10K type strain sequencing project: providing services to taxonomists for standard genome sequencing and annotation.</title>
        <authorList>
            <consortium name="The Broad Institute Genomics Platform"/>
            <consortium name="The Broad Institute Genome Sequencing Center for Infectious Disease"/>
            <person name="Wu L."/>
            <person name="Ma J."/>
        </authorList>
    </citation>
    <scope>NUCLEOTIDE SEQUENCE [LARGE SCALE GENOMIC DNA]</scope>
    <source>
        <strain evidence="3">CCUG 54518</strain>
    </source>
</reference>